<evidence type="ECO:0000313" key="5">
    <source>
        <dbReference type="Proteomes" id="UP000008461"/>
    </source>
</evidence>
<feature type="coiled-coil region" evidence="1">
    <location>
        <begin position="118"/>
        <end position="149"/>
    </location>
</feature>
<name>F4KSZ4_HALH1</name>
<protein>
    <recommendedName>
        <fullName evidence="3">YEATS-Like-Associating Three TM domain-containing protein</fullName>
    </recommendedName>
</protein>
<keyword evidence="5" id="KW-1185">Reference proteome</keyword>
<dbReference type="RefSeq" id="WP_013763656.1">
    <property type="nucleotide sequence ID" value="NC_015510.1"/>
</dbReference>
<evidence type="ECO:0000259" key="3">
    <source>
        <dbReference type="Pfam" id="PF20303"/>
    </source>
</evidence>
<keyword evidence="2" id="KW-0812">Transmembrane</keyword>
<dbReference type="AlphaFoldDB" id="F4KSZ4"/>
<dbReference type="HOGENOM" id="CLU_1097390_0_0_10"/>
<keyword evidence="2" id="KW-0472">Membrane</keyword>
<feature type="transmembrane region" description="Helical" evidence="2">
    <location>
        <begin position="24"/>
        <end position="47"/>
    </location>
</feature>
<gene>
    <name evidence="4" type="ordered locus">Halhy_1204</name>
</gene>
<dbReference type="eggNOG" id="COG0640">
    <property type="taxonomic scope" value="Bacteria"/>
</dbReference>
<evidence type="ECO:0000256" key="1">
    <source>
        <dbReference type="SAM" id="Coils"/>
    </source>
</evidence>
<dbReference type="Pfam" id="PF20303">
    <property type="entry name" value="YLATT"/>
    <property type="match status" value="1"/>
</dbReference>
<reference key="2">
    <citation type="submission" date="2011-04" db="EMBL/GenBank/DDBJ databases">
        <title>Complete sequence of chromosome of Haliscomenobacter hydrossis DSM 1100.</title>
        <authorList>
            <consortium name="US DOE Joint Genome Institute (JGI-PGF)"/>
            <person name="Lucas S."/>
            <person name="Han J."/>
            <person name="Lapidus A."/>
            <person name="Bruce D."/>
            <person name="Goodwin L."/>
            <person name="Pitluck S."/>
            <person name="Peters L."/>
            <person name="Kyrpides N."/>
            <person name="Mavromatis K."/>
            <person name="Ivanova N."/>
            <person name="Ovchinnikova G."/>
            <person name="Pagani I."/>
            <person name="Daligault H."/>
            <person name="Detter J.C."/>
            <person name="Han C."/>
            <person name="Land M."/>
            <person name="Hauser L."/>
            <person name="Markowitz V."/>
            <person name="Cheng J.-F."/>
            <person name="Hugenholtz P."/>
            <person name="Woyke T."/>
            <person name="Wu D."/>
            <person name="Verbarg S."/>
            <person name="Frueling A."/>
            <person name="Brambilla E."/>
            <person name="Klenk H.-P."/>
            <person name="Eisen J.A."/>
        </authorList>
    </citation>
    <scope>NUCLEOTIDE SEQUENCE</scope>
    <source>
        <strain>DSM 1100</strain>
    </source>
</reference>
<sequence>MPDSLSNITTNTQNLPASAPQIDWYFIFTLLGIMLITGLIGGYANFLNTPKEERSLMRSLMMGIVATIAIPLFLKVVDSNILNQTQTDVMNYFVYAGCCVLAAFYSAKFLEGLSSRIIQDLQEKVDRTSEAVQENAAKVEENAAKLDETTEKTDMIIDTQIPDAIIPDDVPELEPEELRSRSLLDKDIPVATRSVEEKMEAAFGKNKLQTLESLSKATGMGTEAVKIMLISLEQTGKIKKIDHRGREVYFMQR</sequence>
<dbReference type="KEGG" id="hhy:Halhy_1204"/>
<dbReference type="OrthoDB" id="1257168at2"/>
<keyword evidence="2" id="KW-1133">Transmembrane helix</keyword>
<evidence type="ECO:0000313" key="4">
    <source>
        <dbReference type="EMBL" id="AEE49101.1"/>
    </source>
</evidence>
<proteinExistence type="predicted"/>
<feature type="transmembrane region" description="Helical" evidence="2">
    <location>
        <begin position="59"/>
        <end position="77"/>
    </location>
</feature>
<organism evidence="4 5">
    <name type="scientific">Haliscomenobacter hydrossis (strain ATCC 27775 / DSM 1100 / LMG 10767 / O)</name>
    <dbReference type="NCBI Taxonomy" id="760192"/>
    <lineage>
        <taxon>Bacteria</taxon>
        <taxon>Pseudomonadati</taxon>
        <taxon>Bacteroidota</taxon>
        <taxon>Saprospiria</taxon>
        <taxon>Saprospirales</taxon>
        <taxon>Haliscomenobacteraceae</taxon>
        <taxon>Haliscomenobacter</taxon>
    </lineage>
</organism>
<dbReference type="Proteomes" id="UP000008461">
    <property type="component" value="Chromosome"/>
</dbReference>
<dbReference type="EMBL" id="CP002691">
    <property type="protein sequence ID" value="AEE49101.1"/>
    <property type="molecule type" value="Genomic_DNA"/>
</dbReference>
<keyword evidence="1" id="KW-0175">Coiled coil</keyword>
<accession>F4KSZ4</accession>
<dbReference type="InterPro" id="IPR046890">
    <property type="entry name" value="YLATT"/>
</dbReference>
<feature type="transmembrane region" description="Helical" evidence="2">
    <location>
        <begin position="89"/>
        <end position="107"/>
    </location>
</feature>
<feature type="domain" description="YEATS-Like-Associating Three TM" evidence="3">
    <location>
        <begin position="27"/>
        <end position="124"/>
    </location>
</feature>
<evidence type="ECO:0000256" key="2">
    <source>
        <dbReference type="SAM" id="Phobius"/>
    </source>
</evidence>
<reference evidence="4 5" key="1">
    <citation type="journal article" date="2011" name="Stand. Genomic Sci.">
        <title>Complete genome sequence of Haliscomenobacter hydrossis type strain (O).</title>
        <authorList>
            <consortium name="US DOE Joint Genome Institute (JGI-PGF)"/>
            <person name="Daligault H."/>
            <person name="Lapidus A."/>
            <person name="Zeytun A."/>
            <person name="Nolan M."/>
            <person name="Lucas S."/>
            <person name="Del Rio T.G."/>
            <person name="Tice H."/>
            <person name="Cheng J.F."/>
            <person name="Tapia R."/>
            <person name="Han C."/>
            <person name="Goodwin L."/>
            <person name="Pitluck S."/>
            <person name="Liolios K."/>
            <person name="Pagani I."/>
            <person name="Ivanova N."/>
            <person name="Huntemann M."/>
            <person name="Mavromatis K."/>
            <person name="Mikhailova N."/>
            <person name="Pati A."/>
            <person name="Chen A."/>
            <person name="Palaniappan K."/>
            <person name="Land M."/>
            <person name="Hauser L."/>
            <person name="Brambilla E.M."/>
            <person name="Rohde M."/>
            <person name="Verbarg S."/>
            <person name="Goker M."/>
            <person name="Bristow J."/>
            <person name="Eisen J.A."/>
            <person name="Markowitz V."/>
            <person name="Hugenholtz P."/>
            <person name="Kyrpides N.C."/>
            <person name="Klenk H.P."/>
            <person name="Woyke T."/>
        </authorList>
    </citation>
    <scope>NUCLEOTIDE SEQUENCE [LARGE SCALE GENOMIC DNA]</scope>
    <source>
        <strain evidence="5">ATCC 27775 / DSM 1100 / LMG 10767 / O</strain>
    </source>
</reference>